<proteinExistence type="predicted"/>
<comment type="caution">
    <text evidence="2">The sequence shown here is derived from an EMBL/GenBank/DDBJ whole genome shotgun (WGS) entry which is preliminary data.</text>
</comment>
<sequence>MWRAVPCTNRACVRTESRQDIEEILKAKLATIKEEPAEMMALEEIPIPPRTRRCSRGRRFFNKAKKKMGRRSHLCLHNSYMLFITGFASKATFAGLLVQY</sequence>
<keyword evidence="3" id="KW-1185">Reference proteome</keyword>
<dbReference type="EMBL" id="BPVZ01000005">
    <property type="protein sequence ID" value="GKU91214.1"/>
    <property type="molecule type" value="Genomic_DNA"/>
</dbReference>
<keyword evidence="1" id="KW-0812">Transmembrane</keyword>
<dbReference type="AlphaFoldDB" id="A0AAV5I0H6"/>
<reference evidence="2 3" key="1">
    <citation type="journal article" date="2021" name="Commun. Biol.">
        <title>The genome of Shorea leprosula (Dipterocarpaceae) highlights the ecological relevance of drought in aseasonal tropical rainforests.</title>
        <authorList>
            <person name="Ng K.K.S."/>
            <person name="Kobayashi M.J."/>
            <person name="Fawcett J.A."/>
            <person name="Hatakeyama M."/>
            <person name="Paape T."/>
            <person name="Ng C.H."/>
            <person name="Ang C.C."/>
            <person name="Tnah L.H."/>
            <person name="Lee C.T."/>
            <person name="Nishiyama T."/>
            <person name="Sese J."/>
            <person name="O'Brien M.J."/>
            <person name="Copetti D."/>
            <person name="Mohd Noor M.I."/>
            <person name="Ong R.C."/>
            <person name="Putra M."/>
            <person name="Sireger I.Z."/>
            <person name="Indrioko S."/>
            <person name="Kosugi Y."/>
            <person name="Izuno A."/>
            <person name="Isagi Y."/>
            <person name="Lee S.L."/>
            <person name="Shimizu K.K."/>
        </authorList>
    </citation>
    <scope>NUCLEOTIDE SEQUENCE [LARGE SCALE GENOMIC DNA]</scope>
    <source>
        <strain evidence="2">214</strain>
    </source>
</reference>
<dbReference type="Proteomes" id="UP001054252">
    <property type="component" value="Unassembled WGS sequence"/>
</dbReference>
<protein>
    <submittedName>
        <fullName evidence="2">Uncharacterized protein</fullName>
    </submittedName>
</protein>
<evidence type="ECO:0000313" key="3">
    <source>
        <dbReference type="Proteomes" id="UP001054252"/>
    </source>
</evidence>
<keyword evidence="1" id="KW-0472">Membrane</keyword>
<name>A0AAV5I0H6_9ROSI</name>
<organism evidence="2 3">
    <name type="scientific">Rubroshorea leprosula</name>
    <dbReference type="NCBI Taxonomy" id="152421"/>
    <lineage>
        <taxon>Eukaryota</taxon>
        <taxon>Viridiplantae</taxon>
        <taxon>Streptophyta</taxon>
        <taxon>Embryophyta</taxon>
        <taxon>Tracheophyta</taxon>
        <taxon>Spermatophyta</taxon>
        <taxon>Magnoliopsida</taxon>
        <taxon>eudicotyledons</taxon>
        <taxon>Gunneridae</taxon>
        <taxon>Pentapetalae</taxon>
        <taxon>rosids</taxon>
        <taxon>malvids</taxon>
        <taxon>Malvales</taxon>
        <taxon>Dipterocarpaceae</taxon>
        <taxon>Rubroshorea</taxon>
    </lineage>
</organism>
<feature type="transmembrane region" description="Helical" evidence="1">
    <location>
        <begin position="75"/>
        <end position="98"/>
    </location>
</feature>
<gene>
    <name evidence="2" type="ORF">SLEP1_g5114</name>
</gene>
<accession>A0AAV5I0H6</accession>
<evidence type="ECO:0000256" key="1">
    <source>
        <dbReference type="SAM" id="Phobius"/>
    </source>
</evidence>
<evidence type="ECO:0000313" key="2">
    <source>
        <dbReference type="EMBL" id="GKU91214.1"/>
    </source>
</evidence>
<keyword evidence="1" id="KW-1133">Transmembrane helix</keyword>